<feature type="transmembrane region" description="Helical" evidence="2">
    <location>
        <begin position="76"/>
        <end position="100"/>
    </location>
</feature>
<keyword evidence="1" id="KW-0175">Coiled coil</keyword>
<evidence type="ECO:0000256" key="2">
    <source>
        <dbReference type="SAM" id="Phobius"/>
    </source>
</evidence>
<evidence type="ECO:0000313" key="4">
    <source>
        <dbReference type="Proteomes" id="UP000317550"/>
    </source>
</evidence>
<evidence type="ECO:0000313" key="3">
    <source>
        <dbReference type="EMBL" id="QDQ27669.1"/>
    </source>
</evidence>
<protein>
    <submittedName>
        <fullName evidence="3">Uncharacterized protein</fullName>
    </submittedName>
</protein>
<organism evidence="3 4">
    <name type="scientific">Chitinimonas arctica</name>
    <dbReference type="NCBI Taxonomy" id="2594795"/>
    <lineage>
        <taxon>Bacteria</taxon>
        <taxon>Pseudomonadati</taxon>
        <taxon>Pseudomonadota</taxon>
        <taxon>Betaproteobacteria</taxon>
        <taxon>Neisseriales</taxon>
        <taxon>Chitinibacteraceae</taxon>
        <taxon>Chitinimonas</taxon>
    </lineage>
</organism>
<accession>A0A516SHN2</accession>
<evidence type="ECO:0000256" key="1">
    <source>
        <dbReference type="SAM" id="Coils"/>
    </source>
</evidence>
<dbReference type="AlphaFoldDB" id="A0A516SHN2"/>
<sequence length="169" mass="18452">MRTPPPSDRYVPDYDIISINQGYTEASTSPNSYTPLLDFCSGSTIPLKNAASALENVELNEAEAKKRNVDLSKKTFVGMALGAGISTCVAAGSSILHRVLCTDACSTTLKRAYAITELTSYSSTVLFLILAGFTFLWWRDMKAQEQDHDSSRYSWIAGPICFGFRGSKA</sequence>
<feature type="transmembrane region" description="Helical" evidence="2">
    <location>
        <begin position="120"/>
        <end position="138"/>
    </location>
</feature>
<keyword evidence="2" id="KW-0472">Membrane</keyword>
<keyword evidence="4" id="KW-1185">Reference proteome</keyword>
<keyword evidence="2" id="KW-1133">Transmembrane helix</keyword>
<dbReference type="EMBL" id="CP041730">
    <property type="protein sequence ID" value="QDQ27669.1"/>
    <property type="molecule type" value="Genomic_DNA"/>
</dbReference>
<keyword evidence="2" id="KW-0812">Transmembrane</keyword>
<dbReference type="RefSeq" id="WP_144279061.1">
    <property type="nucleotide sequence ID" value="NZ_CP041730.1"/>
</dbReference>
<reference evidence="4" key="1">
    <citation type="submission" date="2019-07" db="EMBL/GenBank/DDBJ databases">
        <title>Chitinimonas sp. nov., isolated from Ny-Alesund, arctica soil.</title>
        <authorList>
            <person name="Xu Q."/>
            <person name="Peng F."/>
        </authorList>
    </citation>
    <scope>NUCLEOTIDE SEQUENCE [LARGE SCALE GENOMIC DNA]</scope>
    <source>
        <strain evidence="4">R3-44</strain>
    </source>
</reference>
<gene>
    <name evidence="3" type="ORF">FNU76_15660</name>
</gene>
<name>A0A516SHN2_9NEIS</name>
<proteinExistence type="predicted"/>
<feature type="coiled-coil region" evidence="1">
    <location>
        <begin position="47"/>
        <end position="74"/>
    </location>
</feature>
<dbReference type="Proteomes" id="UP000317550">
    <property type="component" value="Chromosome"/>
</dbReference>
<dbReference type="KEGG" id="cari:FNU76_15660"/>